<dbReference type="AlphaFoldDB" id="A0A914BWM4"/>
<protein>
    <submittedName>
        <fullName evidence="4">Uncharacterized protein</fullName>
    </submittedName>
</protein>
<feature type="domain" description="BTB" evidence="1">
    <location>
        <begin position="196"/>
        <end position="267"/>
    </location>
</feature>
<dbReference type="InterPro" id="IPR008974">
    <property type="entry name" value="TRAF-like"/>
</dbReference>
<dbReference type="SUPFAM" id="SSF54695">
    <property type="entry name" value="POZ domain"/>
    <property type="match status" value="1"/>
</dbReference>
<evidence type="ECO:0000313" key="4">
    <source>
        <dbReference type="WBParaSite" id="ACRNAN_Path_1171.g4536.t1"/>
    </source>
</evidence>
<feature type="domain" description="MATH" evidence="2">
    <location>
        <begin position="34"/>
        <end position="155"/>
    </location>
</feature>
<dbReference type="WBParaSite" id="ACRNAN_Path_1171.g4536.t1">
    <property type="protein sequence ID" value="ACRNAN_Path_1171.g4536.t1"/>
    <property type="gene ID" value="ACRNAN_Path_1171.g4536"/>
</dbReference>
<dbReference type="Gene3D" id="3.30.710.10">
    <property type="entry name" value="Potassium Channel Kv1.1, Chain A"/>
    <property type="match status" value="1"/>
</dbReference>
<dbReference type="Gene3D" id="2.60.210.10">
    <property type="entry name" value="Apoptosis, Tumor Necrosis Factor Receptor Associated Protein 2, Chain A"/>
    <property type="match status" value="1"/>
</dbReference>
<dbReference type="InterPro" id="IPR002083">
    <property type="entry name" value="MATH/TRAF_dom"/>
</dbReference>
<proteinExistence type="predicted"/>
<evidence type="ECO:0000259" key="1">
    <source>
        <dbReference type="PROSITE" id="PS50097"/>
    </source>
</evidence>
<dbReference type="PROSITE" id="PS50097">
    <property type="entry name" value="BTB"/>
    <property type="match status" value="1"/>
</dbReference>
<accession>A0A914BWM4</accession>
<dbReference type="SUPFAM" id="SSF49599">
    <property type="entry name" value="TRAF domain-like"/>
    <property type="match status" value="1"/>
</dbReference>
<dbReference type="SMART" id="SM00061">
    <property type="entry name" value="MATH"/>
    <property type="match status" value="1"/>
</dbReference>
<dbReference type="SMART" id="SM00225">
    <property type="entry name" value="BTB"/>
    <property type="match status" value="1"/>
</dbReference>
<dbReference type="InterPro" id="IPR000210">
    <property type="entry name" value="BTB/POZ_dom"/>
</dbReference>
<keyword evidence="3" id="KW-1185">Reference proteome</keyword>
<dbReference type="Pfam" id="PF00651">
    <property type="entry name" value="BTB"/>
    <property type="match status" value="1"/>
</dbReference>
<dbReference type="GO" id="GO:0030163">
    <property type="term" value="P:protein catabolic process"/>
    <property type="evidence" value="ECO:0007669"/>
    <property type="project" value="UniProtKB-ARBA"/>
</dbReference>
<dbReference type="PROSITE" id="PS50144">
    <property type="entry name" value="MATH"/>
    <property type="match status" value="1"/>
</dbReference>
<reference evidence="4" key="1">
    <citation type="submission" date="2022-11" db="UniProtKB">
        <authorList>
            <consortium name="WormBaseParasite"/>
        </authorList>
    </citation>
    <scope>IDENTIFICATION</scope>
</reference>
<name>A0A914BWM4_9BILA</name>
<dbReference type="FunFam" id="3.30.710.10:FF:000159">
    <property type="entry name" value="Speckle-type POZ protein B"/>
    <property type="match status" value="1"/>
</dbReference>
<sequence>MEPSTAELSMPIESSAAINASMANASQTEIRVEYIKHSWTVKNFSHCYQEYLENYVYLRRGEDTLTWSIKIYPKGNGENNKDFVFLCLNRVINNGSKSGKIGFRSRFFLRNSENKEIEMRIHPNPSHSDYVSYIKRDVLFPQISPADSITVFVEIDVAVETITTNIDDPAALFQACGCEKTLGDDYLKLFKEEFLIDFKIVVRETRDNEIREREIPVHKAILAARSPVFAAMLTHSDTNEVKTNTLVITDVDYDVVVEMLSFIYSGRCSNELNDLASPLLIAADKYRLDELKSHCETCLIQSLNHGNACELLVIADMYKASRLRKRAVQFILQNPKDITTTPGWEVVLQDHPQLVTDIVRSFDKSCVPAVCSDQAGSSSSSMPPAPFGHI</sequence>
<dbReference type="Gene3D" id="1.25.40.420">
    <property type="match status" value="1"/>
</dbReference>
<dbReference type="Proteomes" id="UP000887540">
    <property type="component" value="Unplaced"/>
</dbReference>
<evidence type="ECO:0000313" key="3">
    <source>
        <dbReference type="Proteomes" id="UP000887540"/>
    </source>
</evidence>
<dbReference type="PANTHER" id="PTHR24413">
    <property type="entry name" value="SPECKLE-TYPE POZ PROTEIN"/>
    <property type="match status" value="1"/>
</dbReference>
<evidence type="ECO:0000259" key="2">
    <source>
        <dbReference type="PROSITE" id="PS50144"/>
    </source>
</evidence>
<organism evidence="3 4">
    <name type="scientific">Acrobeloides nanus</name>
    <dbReference type="NCBI Taxonomy" id="290746"/>
    <lineage>
        <taxon>Eukaryota</taxon>
        <taxon>Metazoa</taxon>
        <taxon>Ecdysozoa</taxon>
        <taxon>Nematoda</taxon>
        <taxon>Chromadorea</taxon>
        <taxon>Rhabditida</taxon>
        <taxon>Tylenchina</taxon>
        <taxon>Cephalobomorpha</taxon>
        <taxon>Cephaloboidea</taxon>
        <taxon>Cephalobidae</taxon>
        <taxon>Acrobeloides</taxon>
    </lineage>
</organism>
<dbReference type="InterPro" id="IPR011333">
    <property type="entry name" value="SKP1/BTB/POZ_sf"/>
</dbReference>